<feature type="domain" description="VIT" evidence="3">
    <location>
        <begin position="1"/>
        <end position="128"/>
    </location>
</feature>
<dbReference type="SMART" id="SM00327">
    <property type="entry name" value="VWA"/>
    <property type="match status" value="1"/>
</dbReference>
<dbReference type="SUPFAM" id="SSF53300">
    <property type="entry name" value="vWA-like"/>
    <property type="match status" value="1"/>
</dbReference>
<dbReference type="PROSITE" id="PS50234">
    <property type="entry name" value="VWFA"/>
    <property type="match status" value="1"/>
</dbReference>
<evidence type="ECO:0000313" key="5">
    <source>
        <dbReference type="Proteomes" id="UP000001542"/>
    </source>
</evidence>
<dbReference type="PANTHER" id="PTHR45737:SF6">
    <property type="entry name" value="VON WILLEBRAND FACTOR A DOMAIN-CONTAINING PROTEIN 5A"/>
    <property type="match status" value="1"/>
</dbReference>
<dbReference type="Proteomes" id="UP000001542">
    <property type="component" value="Unassembled WGS sequence"/>
</dbReference>
<dbReference type="PANTHER" id="PTHR45737">
    <property type="entry name" value="VON WILLEBRAND FACTOR A DOMAIN-CONTAINING PROTEIN 5A"/>
    <property type="match status" value="1"/>
</dbReference>
<dbReference type="InParanoid" id="A2E6Y7"/>
<reference evidence="4" key="1">
    <citation type="submission" date="2006-10" db="EMBL/GenBank/DDBJ databases">
        <authorList>
            <person name="Amadeo P."/>
            <person name="Zhao Q."/>
            <person name="Wortman J."/>
            <person name="Fraser-Liggett C."/>
            <person name="Carlton J."/>
        </authorList>
    </citation>
    <scope>NUCLEOTIDE SEQUENCE</scope>
    <source>
        <strain evidence="4">G3</strain>
    </source>
</reference>
<keyword evidence="5" id="KW-1185">Reference proteome</keyword>
<organism evidence="4 5">
    <name type="scientific">Trichomonas vaginalis (strain ATCC PRA-98 / G3)</name>
    <dbReference type="NCBI Taxonomy" id="412133"/>
    <lineage>
        <taxon>Eukaryota</taxon>
        <taxon>Metamonada</taxon>
        <taxon>Parabasalia</taxon>
        <taxon>Trichomonadida</taxon>
        <taxon>Trichomonadidae</taxon>
        <taxon>Trichomonas</taxon>
    </lineage>
</organism>
<dbReference type="PROSITE" id="PS51468">
    <property type="entry name" value="VIT"/>
    <property type="match status" value="1"/>
</dbReference>
<dbReference type="InterPro" id="IPR013694">
    <property type="entry name" value="VIT"/>
</dbReference>
<proteinExistence type="predicted"/>
<dbReference type="VEuPathDB" id="TrichDB:TVAGG3_0492760"/>
<evidence type="ECO:0000259" key="2">
    <source>
        <dbReference type="PROSITE" id="PS50234"/>
    </source>
</evidence>
<dbReference type="AlphaFoldDB" id="A2E6Y7"/>
<dbReference type="VEuPathDB" id="TrichDB:TVAG_081950"/>
<dbReference type="InterPro" id="IPR002035">
    <property type="entry name" value="VWF_A"/>
</dbReference>
<name>A2E6Y7_TRIV3</name>
<dbReference type="EMBL" id="DS113316">
    <property type="protein sequence ID" value="EAY11623.1"/>
    <property type="molecule type" value="Genomic_DNA"/>
</dbReference>
<dbReference type="Gene3D" id="3.40.50.410">
    <property type="entry name" value="von Willebrand factor, type A domain"/>
    <property type="match status" value="1"/>
</dbReference>
<feature type="region of interest" description="Disordered" evidence="1">
    <location>
        <begin position="577"/>
        <end position="613"/>
    </location>
</feature>
<dbReference type="SMR" id="A2E6Y7"/>
<dbReference type="Pfam" id="PF08487">
    <property type="entry name" value="VIT"/>
    <property type="match status" value="1"/>
</dbReference>
<dbReference type="OrthoDB" id="30900at2759"/>
<evidence type="ECO:0000313" key="4">
    <source>
        <dbReference type="EMBL" id="EAY11623.1"/>
    </source>
</evidence>
<dbReference type="STRING" id="5722.A2E6Y7"/>
<dbReference type="KEGG" id="tva:4769577"/>
<dbReference type="Pfam" id="PF13768">
    <property type="entry name" value="VWA_3"/>
    <property type="match status" value="1"/>
</dbReference>
<dbReference type="InterPro" id="IPR036465">
    <property type="entry name" value="vWFA_dom_sf"/>
</dbReference>
<protein>
    <submittedName>
        <fullName evidence="4">von Willebrand factor type A domain containing protein</fullName>
    </submittedName>
</protein>
<reference evidence="4" key="2">
    <citation type="journal article" date="2007" name="Science">
        <title>Draft genome sequence of the sexually transmitted pathogen Trichomonas vaginalis.</title>
        <authorList>
            <person name="Carlton J.M."/>
            <person name="Hirt R.P."/>
            <person name="Silva J.C."/>
            <person name="Delcher A.L."/>
            <person name="Schatz M."/>
            <person name="Zhao Q."/>
            <person name="Wortman J.R."/>
            <person name="Bidwell S.L."/>
            <person name="Alsmark U.C.M."/>
            <person name="Besteiro S."/>
            <person name="Sicheritz-Ponten T."/>
            <person name="Noel C.J."/>
            <person name="Dacks J.B."/>
            <person name="Foster P.G."/>
            <person name="Simillion C."/>
            <person name="Van de Peer Y."/>
            <person name="Miranda-Saavedra D."/>
            <person name="Barton G.J."/>
            <person name="Westrop G.D."/>
            <person name="Mueller S."/>
            <person name="Dessi D."/>
            <person name="Fiori P.L."/>
            <person name="Ren Q."/>
            <person name="Paulsen I."/>
            <person name="Zhang H."/>
            <person name="Bastida-Corcuera F.D."/>
            <person name="Simoes-Barbosa A."/>
            <person name="Brown M.T."/>
            <person name="Hayes R.D."/>
            <person name="Mukherjee M."/>
            <person name="Okumura C.Y."/>
            <person name="Schneider R."/>
            <person name="Smith A.J."/>
            <person name="Vanacova S."/>
            <person name="Villalvazo M."/>
            <person name="Haas B.J."/>
            <person name="Pertea M."/>
            <person name="Feldblyum T.V."/>
            <person name="Utterback T.R."/>
            <person name="Shu C.L."/>
            <person name="Osoegawa K."/>
            <person name="de Jong P.J."/>
            <person name="Hrdy I."/>
            <person name="Horvathova L."/>
            <person name="Zubacova Z."/>
            <person name="Dolezal P."/>
            <person name="Malik S.B."/>
            <person name="Logsdon J.M. Jr."/>
            <person name="Henze K."/>
            <person name="Gupta A."/>
            <person name="Wang C.C."/>
            <person name="Dunne R.L."/>
            <person name="Upcroft J.A."/>
            <person name="Upcroft P."/>
            <person name="White O."/>
            <person name="Salzberg S.L."/>
            <person name="Tang P."/>
            <person name="Chiu C.-H."/>
            <person name="Lee Y.-S."/>
            <person name="Embley T.M."/>
            <person name="Coombs G.H."/>
            <person name="Mottram J.C."/>
            <person name="Tachezy J."/>
            <person name="Fraser-Liggett C.M."/>
            <person name="Johnson P.J."/>
        </authorList>
    </citation>
    <scope>NUCLEOTIDE SEQUENCE [LARGE SCALE GENOMIC DNA]</scope>
    <source>
        <strain evidence="4">G3</strain>
    </source>
</reference>
<gene>
    <name evidence="4" type="ORF">TVAG_081950</name>
</gene>
<feature type="domain" description="VWFA" evidence="2">
    <location>
        <begin position="242"/>
        <end position="413"/>
    </location>
</feature>
<evidence type="ECO:0000256" key="1">
    <source>
        <dbReference type="SAM" id="MobiDB-lite"/>
    </source>
</evidence>
<evidence type="ECO:0000259" key="3">
    <source>
        <dbReference type="PROSITE" id="PS51468"/>
    </source>
</evidence>
<dbReference type="RefSeq" id="XP_001323846.1">
    <property type="nucleotide sequence ID" value="XM_001323811.1"/>
</dbReference>
<dbReference type="eggNOG" id="ENOG502QRPK">
    <property type="taxonomic scope" value="Eukaryota"/>
</dbReference>
<accession>A2E6Y7</accession>
<sequence length="720" mass="81306">MLGDAVIIDGNRSLTYTGLSITGIQQDTFLSFTIKQEFVNNSGRKADIIYFMPSEPRFCTYDPTFIVDGKVIKPNLRSKEEAMEEFKEAKRDGYMTMIGQYAGNGLDSFGLGNIEADKKVEIQMKISFLADVHEKGYIYKFPLTHKYQEGRVTYTIPNNFEFSTTIMTTKELRDIHVTANETMNIIDSHNATFVTKIPPKEDAIIIETLIKDEDKSIAVSSDGYISISIYPQFEGKVEQKSEFYFIIDCSGSMSGSRIENAKFCLNILIHSLPIGCRFSIIQFGNSYKEVVSICDYSNKNVKYAMSAIARINADMGGTDILSPLEYVFKKKLGKGFIRKIFLLTDGEVHNSDMICSRVQKERENNRIFAIGLGSGADPGLIKNISAKSGGNYVLIADDDNMNNMIVEIMKSALSPSLSNISIQGESDQTEMWPTPYPPLIARNPQSFFIKSSYIENILICGFNEGEEIGLIIPVTKCNDNLGMKQLFSRYVIDDIETDIFSKISAYRYSLYSRNYHEMIFRFSDRDLRNKCIDLSLSSGVLSQFTSYIGVNYQSDLDMRINYDRYFRGSAKFSIAPDPPNLNPRLLKPKASEPSKKSSPPKYNIKKDESTNDDKTASNFSVLKSIFSFFFPSSGGSSEETSPDKLIFNQNIDGSWDNFVNVDTKIEEKYGRNVAATVAAVSYIRRTFKDDLTQFSLMISKALSFLQNIDKDVDWEDIINK</sequence>
<feature type="compositionally biased region" description="Basic and acidic residues" evidence="1">
    <location>
        <begin position="604"/>
        <end position="613"/>
    </location>
</feature>